<dbReference type="AlphaFoldDB" id="A0A061RQ46"/>
<feature type="non-terminal residue" evidence="3">
    <location>
        <position position="1"/>
    </location>
</feature>
<gene>
    <name evidence="3" type="ORF">TSPGSL018_30842</name>
</gene>
<feature type="chain" id="PRO_5001605970" evidence="1">
    <location>
        <begin position="31"/>
        <end position="285"/>
    </location>
</feature>
<evidence type="ECO:0000256" key="1">
    <source>
        <dbReference type="SAM" id="SignalP"/>
    </source>
</evidence>
<proteinExistence type="predicted"/>
<reference evidence="3" key="1">
    <citation type="submission" date="2014-05" db="EMBL/GenBank/DDBJ databases">
        <title>The transcriptome of the halophilic microalga Tetraselmis sp. GSL018 isolated from the Great Salt Lake, Utah.</title>
        <authorList>
            <person name="Jinkerson R.E."/>
            <person name="D'Adamo S."/>
            <person name="Posewitz M.C."/>
        </authorList>
    </citation>
    <scope>NUCLEOTIDE SEQUENCE</scope>
    <source>
        <strain evidence="3">GSL018</strain>
    </source>
</reference>
<accession>A0A061RQ46</accession>
<dbReference type="InterPro" id="IPR013216">
    <property type="entry name" value="Methyltransf_11"/>
</dbReference>
<dbReference type="Pfam" id="PF08241">
    <property type="entry name" value="Methyltransf_11"/>
    <property type="match status" value="1"/>
</dbReference>
<dbReference type="InterPro" id="IPR029063">
    <property type="entry name" value="SAM-dependent_MTases_sf"/>
</dbReference>
<name>A0A061RQ46_9CHLO</name>
<keyword evidence="3" id="KW-0808">Transferase</keyword>
<keyword evidence="1" id="KW-0732">Signal</keyword>
<evidence type="ECO:0000259" key="2">
    <source>
        <dbReference type="Pfam" id="PF08241"/>
    </source>
</evidence>
<feature type="domain" description="Methyltransferase type 11" evidence="2">
    <location>
        <begin position="100"/>
        <end position="184"/>
    </location>
</feature>
<evidence type="ECO:0000313" key="3">
    <source>
        <dbReference type="EMBL" id="JAC72641.1"/>
    </source>
</evidence>
<dbReference type="EMBL" id="GBEZ01013336">
    <property type="protein sequence ID" value="JAC72641.1"/>
    <property type="molecule type" value="Transcribed_RNA"/>
</dbReference>
<protein>
    <submittedName>
        <fullName evidence="3">Glycosyltransferase family protein</fullName>
    </submittedName>
</protein>
<dbReference type="SUPFAM" id="SSF53335">
    <property type="entry name" value="S-adenosyl-L-methionine-dependent methyltransferases"/>
    <property type="match status" value="1"/>
</dbReference>
<feature type="signal peptide" evidence="1">
    <location>
        <begin position="1"/>
        <end position="30"/>
    </location>
</feature>
<dbReference type="Gene3D" id="3.40.50.150">
    <property type="entry name" value="Vaccinia Virus protein VP39"/>
    <property type="match status" value="1"/>
</dbReference>
<sequence>VTQEVLFSRFQILTFCFVALLITFPRGSAAQNTKSYFRRMLGIDSNIMSSFTSTYNTFAWGRVGGGSGLGSSIQFTRPLRTVLLKFFEDNKIKSMYDVPCGAMLWTKIFLQDVRKQIPEFVYEGVDVVKKVVDANQRHFTEDPKTTIRHGDFVNEPVPKGFDLIFSRDALQHLTYAQVIKALQNFAESDARFVVVGTYPKGKNINLPQAGTNCFEINLQAHPFNLEPDQVLPESERWHIRYGGHKHLAVFSSGKLAQVDWKRLEADAGLNSAQAPSKMSSGEREI</sequence>
<organism evidence="3">
    <name type="scientific">Tetraselmis sp. GSL018</name>
    <dbReference type="NCBI Taxonomy" id="582737"/>
    <lineage>
        <taxon>Eukaryota</taxon>
        <taxon>Viridiplantae</taxon>
        <taxon>Chlorophyta</taxon>
        <taxon>core chlorophytes</taxon>
        <taxon>Chlorodendrophyceae</taxon>
        <taxon>Chlorodendrales</taxon>
        <taxon>Chlorodendraceae</taxon>
        <taxon>Tetraselmis</taxon>
    </lineage>
</organism>
<dbReference type="GO" id="GO:0008757">
    <property type="term" value="F:S-adenosylmethionine-dependent methyltransferase activity"/>
    <property type="evidence" value="ECO:0007669"/>
    <property type="project" value="InterPro"/>
</dbReference>